<accession>G2MUV6</accession>
<sequence length="34" mass="3984">MVFEGLICMFIIKFLMWITIIIRAKLQNIEIGGK</sequence>
<keyword evidence="1" id="KW-0812">Transmembrane</keyword>
<reference evidence="2 3" key="1">
    <citation type="submission" date="2011-08" db="EMBL/GenBank/DDBJ databases">
        <title>Complete sequence of Thermoanaerobacter wiegelii Rt8.B1.</title>
        <authorList>
            <consortium name="US DOE Joint Genome Institute"/>
            <person name="Lucas S."/>
            <person name="Han J."/>
            <person name="Lapidus A."/>
            <person name="Cheng J.-F."/>
            <person name="Goodwin L."/>
            <person name="Pitluck S."/>
            <person name="Peters L."/>
            <person name="Mikhailova N."/>
            <person name="Zeytun A."/>
            <person name="Daligault H."/>
            <person name="Detter J.C."/>
            <person name="Han C."/>
            <person name="Tapia R."/>
            <person name="Land M."/>
            <person name="Hauser L."/>
            <person name="Kyrpides N."/>
            <person name="Ivanova N."/>
            <person name="Pagani I."/>
            <person name="Hemme C."/>
            <person name="Woyke T."/>
        </authorList>
    </citation>
    <scope>NUCLEOTIDE SEQUENCE [LARGE SCALE GENOMIC DNA]</scope>
    <source>
        <strain evidence="2 3">Rt8.B1</strain>
    </source>
</reference>
<keyword evidence="3" id="KW-1185">Reference proteome</keyword>
<name>G2MUV6_9THEO</name>
<dbReference type="HOGENOM" id="CLU_3376570_0_0_9"/>
<keyword evidence="1" id="KW-1133">Transmembrane helix</keyword>
<protein>
    <submittedName>
        <fullName evidence="2">Uncharacterized protein</fullName>
    </submittedName>
</protein>
<evidence type="ECO:0000256" key="1">
    <source>
        <dbReference type="SAM" id="Phobius"/>
    </source>
</evidence>
<evidence type="ECO:0000313" key="3">
    <source>
        <dbReference type="Proteomes" id="UP000008276"/>
    </source>
</evidence>
<dbReference type="EMBL" id="CP002991">
    <property type="protein sequence ID" value="AEM77857.1"/>
    <property type="molecule type" value="Genomic_DNA"/>
</dbReference>
<dbReference type="AlphaFoldDB" id="G2MUV6"/>
<dbReference type="Proteomes" id="UP000008276">
    <property type="component" value="Chromosome"/>
</dbReference>
<evidence type="ECO:0000313" key="2">
    <source>
        <dbReference type="EMBL" id="AEM77857.1"/>
    </source>
</evidence>
<dbReference type="STRING" id="697303.Thewi_0368"/>
<feature type="transmembrane region" description="Helical" evidence="1">
    <location>
        <begin position="6"/>
        <end position="24"/>
    </location>
</feature>
<keyword evidence="1" id="KW-0472">Membrane</keyword>
<gene>
    <name evidence="2" type="ORF">Thewi_0368</name>
</gene>
<organism evidence="2 3">
    <name type="scientific">Thermoanaerobacter wiegelii Rt8.B1</name>
    <dbReference type="NCBI Taxonomy" id="697303"/>
    <lineage>
        <taxon>Bacteria</taxon>
        <taxon>Bacillati</taxon>
        <taxon>Bacillota</taxon>
        <taxon>Clostridia</taxon>
        <taxon>Thermoanaerobacterales</taxon>
        <taxon>Thermoanaerobacteraceae</taxon>
        <taxon>Thermoanaerobacter</taxon>
    </lineage>
</organism>
<dbReference type="KEGG" id="twi:Thewi_0368"/>
<proteinExistence type="predicted"/>